<dbReference type="EMBL" id="JXJT01000036">
    <property type="protein sequence ID" value="PCR99734.1"/>
    <property type="molecule type" value="Genomic_DNA"/>
</dbReference>
<protein>
    <submittedName>
        <fullName evidence="1">Uncharacterized protein</fullName>
    </submittedName>
</protein>
<gene>
    <name evidence="1" type="ORF">RR45_GL001441</name>
</gene>
<organism evidence="1 2">
    <name type="scientific">Pseudolactococcus chungangensis CAU 28 = DSM 22330</name>
    <dbReference type="NCBI Taxonomy" id="1122154"/>
    <lineage>
        <taxon>Bacteria</taxon>
        <taxon>Bacillati</taxon>
        <taxon>Bacillota</taxon>
        <taxon>Bacilli</taxon>
        <taxon>Lactobacillales</taxon>
        <taxon>Streptococcaceae</taxon>
        <taxon>Pseudolactococcus</taxon>
    </lineage>
</organism>
<evidence type="ECO:0000313" key="2">
    <source>
        <dbReference type="Proteomes" id="UP000218979"/>
    </source>
</evidence>
<keyword evidence="2" id="KW-1185">Reference proteome</keyword>
<accession>A0ABX4I4I0</accession>
<name>A0ABX4I4I0_9LACT</name>
<dbReference type="Proteomes" id="UP000218979">
    <property type="component" value="Unassembled WGS sequence"/>
</dbReference>
<evidence type="ECO:0000313" key="1">
    <source>
        <dbReference type="EMBL" id="PCR99734.1"/>
    </source>
</evidence>
<proteinExistence type="predicted"/>
<sequence>MSTSYPIQKQVTSIRDLLFCTSYNKKLKFINKNFDETD</sequence>
<comment type="caution">
    <text evidence="1">The sequence shown here is derived from an EMBL/GenBank/DDBJ whole genome shotgun (WGS) entry which is preliminary data.</text>
</comment>
<reference evidence="1 2" key="1">
    <citation type="submission" date="2014-12" db="EMBL/GenBank/DDBJ databases">
        <title>Draft genome sequences of 10 type strains of Lactococcus.</title>
        <authorList>
            <person name="Sun Z."/>
            <person name="Zhong Z."/>
            <person name="Liu W."/>
            <person name="Zhang W."/>
            <person name="Zhang H."/>
        </authorList>
    </citation>
    <scope>NUCLEOTIDE SEQUENCE [LARGE SCALE GENOMIC DNA]</scope>
    <source>
        <strain evidence="1 2">DSM 22330</strain>
    </source>
</reference>